<name>A0A5E4U9W0_9BURK</name>
<organism evidence="1 2">
    <name type="scientific">Pandoraea iniqua</name>
    <dbReference type="NCBI Taxonomy" id="2508288"/>
    <lineage>
        <taxon>Bacteria</taxon>
        <taxon>Pseudomonadati</taxon>
        <taxon>Pseudomonadota</taxon>
        <taxon>Betaproteobacteria</taxon>
        <taxon>Burkholderiales</taxon>
        <taxon>Burkholderiaceae</taxon>
        <taxon>Pandoraea</taxon>
    </lineage>
</organism>
<gene>
    <name evidence="1" type="primary">tesE</name>
    <name evidence="1" type="ORF">PIN31115_01891</name>
</gene>
<evidence type="ECO:0000313" key="2">
    <source>
        <dbReference type="Proteomes" id="UP000333828"/>
    </source>
</evidence>
<dbReference type="SUPFAM" id="SSF56529">
    <property type="entry name" value="FAH"/>
    <property type="match status" value="1"/>
</dbReference>
<dbReference type="GO" id="GO:0005737">
    <property type="term" value="C:cytoplasm"/>
    <property type="evidence" value="ECO:0007669"/>
    <property type="project" value="TreeGrafter"/>
</dbReference>
<sequence>MPDTHDTQVAVESLARLLADTRRGDTPIDSPAAELRPVDANGAYAVQLRTLDLLGETITAWKVGAKAPTDLPNCAPIPASVVCEAGGTLALNDFFRPGLELEIAFRLSRDIKPGRYDERDIFMHVGETLVTIEITDSRYAAAGLDSRFVLADLQNNGALVIGSGREYAASLNYDSPKVTFTLDGNNIAPARTRNPAGDPRALLTWLVNHNGKRGITMRAGAVITCGSYVGMIPANSAGVLRGTIDGIGEASVTLR</sequence>
<protein>
    <submittedName>
        <fullName evidence="1">2-hydroxyhexa-2,4-dienoate hydratase</fullName>
        <ecNumber evidence="1">4.2.1.132</ecNumber>
    </submittedName>
</protein>
<dbReference type="InterPro" id="IPR050772">
    <property type="entry name" value="Hydratase-Decarb/MhpD_sf"/>
</dbReference>
<keyword evidence="2" id="KW-1185">Reference proteome</keyword>
<accession>A0A5E4U9W0</accession>
<dbReference type="EMBL" id="CABPSI010000002">
    <property type="protein sequence ID" value="VVD96847.1"/>
    <property type="molecule type" value="Genomic_DNA"/>
</dbReference>
<dbReference type="Proteomes" id="UP000333828">
    <property type="component" value="Unassembled WGS sequence"/>
</dbReference>
<dbReference type="Gene3D" id="3.90.850.10">
    <property type="entry name" value="Fumarylacetoacetase-like, C-terminal domain"/>
    <property type="match status" value="1"/>
</dbReference>
<evidence type="ECO:0000313" key="1">
    <source>
        <dbReference type="EMBL" id="VVD96847.1"/>
    </source>
</evidence>
<keyword evidence="1" id="KW-0456">Lyase</keyword>
<dbReference type="PANTHER" id="PTHR30143">
    <property type="entry name" value="ACID HYDRATASE"/>
    <property type="match status" value="1"/>
</dbReference>
<dbReference type="EC" id="4.2.1.132" evidence="1"/>
<dbReference type="GO" id="GO:0008684">
    <property type="term" value="F:2-oxopent-4-enoate hydratase activity"/>
    <property type="evidence" value="ECO:0007669"/>
    <property type="project" value="TreeGrafter"/>
</dbReference>
<reference evidence="1 2" key="1">
    <citation type="submission" date="2019-08" db="EMBL/GenBank/DDBJ databases">
        <authorList>
            <person name="Peeters C."/>
        </authorList>
    </citation>
    <scope>NUCLEOTIDE SEQUENCE [LARGE SCALE GENOMIC DNA]</scope>
    <source>
        <strain evidence="1 2">LMG 31115</strain>
    </source>
</reference>
<dbReference type="GO" id="GO:0034856">
    <property type="term" value="F:2-hydroxyhexa-2,4-dienoate hydratase activity"/>
    <property type="evidence" value="ECO:0007669"/>
    <property type="project" value="UniProtKB-EC"/>
</dbReference>
<dbReference type="RefSeq" id="WP_150683820.1">
    <property type="nucleotide sequence ID" value="NZ_CABPSI010000002.1"/>
</dbReference>
<dbReference type="AlphaFoldDB" id="A0A5E4U9W0"/>
<dbReference type="InterPro" id="IPR036663">
    <property type="entry name" value="Fumarylacetoacetase_C_sf"/>
</dbReference>
<dbReference type="PANTHER" id="PTHR30143:SF0">
    <property type="entry name" value="2-KETO-4-PENTENOATE HYDRATASE"/>
    <property type="match status" value="1"/>
</dbReference>
<proteinExistence type="predicted"/>